<sequence>MGVRRALLELAALRDVATGVALSGFETAAAVPFGALRQLLAAGSRAWCAWRSGAARVGGRTQRLAQSTAALHAAEVGVAVLRAELERVERALVRAPLARYAPDEANTAAAARGQPLRAVAADAADRADPPVRACTPEPLACAVASDALASSARARAALPAWSRSTSRRPSALEADTVEPSRCTSPRSQARFLRHGAYDPHDRSGEATPHGELDGARMHGPLRALSQPALRTGAGSAGGGGADRPKAAREHGSPTVAGVTLAADRLLAKMVRPF</sequence>
<dbReference type="AlphaFoldDB" id="A0A8J5Y215"/>
<evidence type="ECO:0000313" key="3">
    <source>
        <dbReference type="Proteomes" id="UP000751190"/>
    </source>
</evidence>
<keyword evidence="3" id="KW-1185">Reference proteome</keyword>
<reference evidence="2" key="1">
    <citation type="submission" date="2021-05" db="EMBL/GenBank/DDBJ databases">
        <title>The genome of the haptophyte Pavlova lutheri (Diacronema luteri, Pavlovales) - a model for lipid biosynthesis in eukaryotic algae.</title>
        <authorList>
            <person name="Hulatt C.J."/>
            <person name="Posewitz M.C."/>
        </authorList>
    </citation>
    <scope>NUCLEOTIDE SEQUENCE</scope>
    <source>
        <strain evidence="2">NIVA-4/92</strain>
    </source>
</reference>
<dbReference type="Proteomes" id="UP000751190">
    <property type="component" value="Unassembled WGS sequence"/>
</dbReference>
<organism evidence="2 3">
    <name type="scientific">Diacronema lutheri</name>
    <name type="common">Unicellular marine alga</name>
    <name type="synonym">Monochrysis lutheri</name>
    <dbReference type="NCBI Taxonomy" id="2081491"/>
    <lineage>
        <taxon>Eukaryota</taxon>
        <taxon>Haptista</taxon>
        <taxon>Haptophyta</taxon>
        <taxon>Pavlovophyceae</taxon>
        <taxon>Pavlovales</taxon>
        <taxon>Pavlovaceae</taxon>
        <taxon>Diacronema</taxon>
    </lineage>
</organism>
<feature type="compositionally biased region" description="Basic and acidic residues" evidence="1">
    <location>
        <begin position="195"/>
        <end position="216"/>
    </location>
</feature>
<protein>
    <submittedName>
        <fullName evidence="2">Uncharacterized protein</fullName>
    </submittedName>
</protein>
<feature type="compositionally biased region" description="Basic and acidic residues" evidence="1">
    <location>
        <begin position="242"/>
        <end position="251"/>
    </location>
</feature>
<proteinExistence type="predicted"/>
<accession>A0A8J5Y215</accession>
<feature type="region of interest" description="Disordered" evidence="1">
    <location>
        <begin position="229"/>
        <end position="255"/>
    </location>
</feature>
<name>A0A8J5Y215_DIALT</name>
<feature type="region of interest" description="Disordered" evidence="1">
    <location>
        <begin position="157"/>
        <end position="217"/>
    </location>
</feature>
<comment type="caution">
    <text evidence="2">The sequence shown here is derived from an EMBL/GenBank/DDBJ whole genome shotgun (WGS) entry which is preliminary data.</text>
</comment>
<evidence type="ECO:0000256" key="1">
    <source>
        <dbReference type="SAM" id="MobiDB-lite"/>
    </source>
</evidence>
<dbReference type="EMBL" id="JAGTXO010000002">
    <property type="protein sequence ID" value="KAG8469945.1"/>
    <property type="molecule type" value="Genomic_DNA"/>
</dbReference>
<evidence type="ECO:0000313" key="2">
    <source>
        <dbReference type="EMBL" id="KAG8469945.1"/>
    </source>
</evidence>
<gene>
    <name evidence="2" type="ORF">KFE25_006400</name>
</gene>